<proteinExistence type="inferred from homology"/>
<dbReference type="Pfam" id="PF00011">
    <property type="entry name" value="HSP20"/>
    <property type="match status" value="1"/>
</dbReference>
<dbReference type="InterPro" id="IPR008978">
    <property type="entry name" value="HSP20-like_chaperone"/>
</dbReference>
<gene>
    <name evidence="4" type="ORF">NDI38_27195</name>
</gene>
<dbReference type="PROSITE" id="PS01031">
    <property type="entry name" value="SHSP"/>
    <property type="match status" value="1"/>
</dbReference>
<dbReference type="InterPro" id="IPR002068">
    <property type="entry name" value="A-crystallin/Hsp20_dom"/>
</dbReference>
<dbReference type="RefSeq" id="WP_190449456.1">
    <property type="nucleotide sequence ID" value="NZ_JAMPLM010000051.1"/>
</dbReference>
<comment type="similarity">
    <text evidence="1 2">Belongs to the small heat shock protein (HSP20) family.</text>
</comment>
<accession>A0ABV0KS46</accession>
<reference evidence="4 5" key="1">
    <citation type="submission" date="2022-04" db="EMBL/GenBank/DDBJ databases">
        <title>Positive selection, recombination, and allopatry shape intraspecific diversity of widespread and dominant cyanobacteria.</title>
        <authorList>
            <person name="Wei J."/>
            <person name="Shu W."/>
            <person name="Hu C."/>
        </authorList>
    </citation>
    <scope>NUCLEOTIDE SEQUENCE [LARGE SCALE GENOMIC DNA]</scope>
    <source>
        <strain evidence="4 5">AS-A4</strain>
    </source>
</reference>
<evidence type="ECO:0000256" key="1">
    <source>
        <dbReference type="PROSITE-ProRule" id="PRU00285"/>
    </source>
</evidence>
<comment type="caution">
    <text evidence="4">The sequence shown here is derived from an EMBL/GenBank/DDBJ whole genome shotgun (WGS) entry which is preliminary data.</text>
</comment>
<name>A0ABV0KS46_9CYAN</name>
<dbReference type="PANTHER" id="PTHR11527">
    <property type="entry name" value="HEAT-SHOCK PROTEIN 20 FAMILY MEMBER"/>
    <property type="match status" value="1"/>
</dbReference>
<evidence type="ECO:0000256" key="2">
    <source>
        <dbReference type="RuleBase" id="RU003616"/>
    </source>
</evidence>
<evidence type="ECO:0000313" key="5">
    <source>
        <dbReference type="Proteomes" id="UP001476950"/>
    </source>
</evidence>
<evidence type="ECO:0000313" key="4">
    <source>
        <dbReference type="EMBL" id="MEP1062066.1"/>
    </source>
</evidence>
<sequence length="158" mass="18028">MLVRYWQPWREIESLRRQMDNVFDELTQTTNSEASWTPAVELKDTGEALLLRAQLPGMEAKDLDIQVTKEAVSLSGEHRHEEKTEKDGFFRTEFRYGKFQRVIPLPVAVQNDRVEANYKDGVLSLTLPKVEEVRNKAVKINLTGAEQPAATLEASGRN</sequence>
<dbReference type="SUPFAM" id="SSF49764">
    <property type="entry name" value="HSP20-like chaperones"/>
    <property type="match status" value="1"/>
</dbReference>
<protein>
    <submittedName>
        <fullName evidence="4">Hsp20/alpha crystallin family protein</fullName>
    </submittedName>
</protein>
<dbReference type="Gene3D" id="2.60.40.790">
    <property type="match status" value="1"/>
</dbReference>
<dbReference type="EMBL" id="JAMPLM010000051">
    <property type="protein sequence ID" value="MEP1062066.1"/>
    <property type="molecule type" value="Genomic_DNA"/>
</dbReference>
<feature type="domain" description="SHSP" evidence="3">
    <location>
        <begin position="31"/>
        <end position="143"/>
    </location>
</feature>
<keyword evidence="5" id="KW-1185">Reference proteome</keyword>
<organism evidence="4 5">
    <name type="scientific">Stenomitos frigidus AS-A4</name>
    <dbReference type="NCBI Taxonomy" id="2933935"/>
    <lineage>
        <taxon>Bacteria</taxon>
        <taxon>Bacillati</taxon>
        <taxon>Cyanobacteriota</taxon>
        <taxon>Cyanophyceae</taxon>
        <taxon>Leptolyngbyales</taxon>
        <taxon>Leptolyngbyaceae</taxon>
        <taxon>Stenomitos</taxon>
    </lineage>
</organism>
<dbReference type="Proteomes" id="UP001476950">
    <property type="component" value="Unassembled WGS sequence"/>
</dbReference>
<dbReference type="CDD" id="cd06464">
    <property type="entry name" value="ACD_sHsps-like"/>
    <property type="match status" value="1"/>
</dbReference>
<evidence type="ECO:0000259" key="3">
    <source>
        <dbReference type="PROSITE" id="PS01031"/>
    </source>
</evidence>
<dbReference type="InterPro" id="IPR031107">
    <property type="entry name" value="Small_HSP"/>
</dbReference>